<evidence type="ECO:0000313" key="4">
    <source>
        <dbReference type="Proteomes" id="UP000076574"/>
    </source>
</evidence>
<protein>
    <submittedName>
        <fullName evidence="3">Transcription initiation protein</fullName>
    </submittedName>
</protein>
<comment type="caution">
    <text evidence="3">The sequence shown here is derived from an EMBL/GenBank/DDBJ whole genome shotgun (WGS) entry which is preliminary data.</text>
</comment>
<evidence type="ECO:0000256" key="1">
    <source>
        <dbReference type="ARBA" id="ARBA00007689"/>
    </source>
</evidence>
<sequence>MRFMMLMIPGGYETAAPGTVPEDVDRVASMMAYNKALLDAGVLITCDGLHPPSMGARVSFPSGKPVVTDGPFAESKEVLGGYWMIDVASRDEAITWASRCPATPNEVIEIRQVQEMADYPEDVQAVASGFEEMQTTAKRLG</sequence>
<dbReference type="OrthoDB" id="9807535at2"/>
<dbReference type="InterPro" id="IPR011008">
    <property type="entry name" value="Dimeric_a/b-barrel"/>
</dbReference>
<dbReference type="PANTHER" id="PTHR35174:SF4">
    <property type="entry name" value="BLL7163 PROTEIN"/>
    <property type="match status" value="1"/>
</dbReference>
<gene>
    <name evidence="3" type="ORF">A4A58_07910</name>
</gene>
<dbReference type="SUPFAM" id="SSF54909">
    <property type="entry name" value="Dimeric alpha+beta barrel"/>
    <property type="match status" value="1"/>
</dbReference>
<organism evidence="3 4">
    <name type="scientific">Tardiphaga robiniae</name>
    <dbReference type="NCBI Taxonomy" id="943830"/>
    <lineage>
        <taxon>Bacteria</taxon>
        <taxon>Pseudomonadati</taxon>
        <taxon>Pseudomonadota</taxon>
        <taxon>Alphaproteobacteria</taxon>
        <taxon>Hyphomicrobiales</taxon>
        <taxon>Nitrobacteraceae</taxon>
        <taxon>Tardiphaga</taxon>
    </lineage>
</organism>
<dbReference type="RefSeq" id="WP_068733544.1">
    <property type="nucleotide sequence ID" value="NZ_LVYV01000012.1"/>
</dbReference>
<dbReference type="Gene3D" id="3.30.70.1060">
    <property type="entry name" value="Dimeric alpha+beta barrel"/>
    <property type="match status" value="1"/>
</dbReference>
<proteinExistence type="inferred from homology"/>
<dbReference type="Pfam" id="PF03795">
    <property type="entry name" value="YCII"/>
    <property type="match status" value="1"/>
</dbReference>
<accession>A0A161QPW6</accession>
<dbReference type="EMBL" id="LVYV01000012">
    <property type="protein sequence ID" value="KZD23294.1"/>
    <property type="molecule type" value="Genomic_DNA"/>
</dbReference>
<evidence type="ECO:0000259" key="2">
    <source>
        <dbReference type="Pfam" id="PF03795"/>
    </source>
</evidence>
<dbReference type="AlphaFoldDB" id="A0A161QPW6"/>
<keyword evidence="4" id="KW-1185">Reference proteome</keyword>
<feature type="domain" description="YCII-related" evidence="2">
    <location>
        <begin position="13"/>
        <end position="116"/>
    </location>
</feature>
<reference evidence="3 4" key="1">
    <citation type="submission" date="2016-03" db="EMBL/GenBank/DDBJ databases">
        <title>Microsymbionts genomes from the relict species Vavilovia formosa (Stev.) Fed.</title>
        <authorList>
            <person name="Kopat V."/>
            <person name="Chirak E."/>
            <person name="Kimeklis A."/>
            <person name="Andronov E."/>
        </authorList>
    </citation>
    <scope>NUCLEOTIDE SEQUENCE [LARGE SCALE GENOMIC DNA]</scope>
    <source>
        <strain evidence="3 4">Vaf07</strain>
    </source>
</reference>
<dbReference type="STRING" id="943830.A4A58_07910"/>
<dbReference type="InterPro" id="IPR005545">
    <property type="entry name" value="YCII"/>
</dbReference>
<name>A0A161QPW6_9BRAD</name>
<comment type="similarity">
    <text evidence="1">Belongs to the YciI family.</text>
</comment>
<dbReference type="PANTHER" id="PTHR35174">
    <property type="entry name" value="BLL7171 PROTEIN-RELATED"/>
    <property type="match status" value="1"/>
</dbReference>
<evidence type="ECO:0000313" key="3">
    <source>
        <dbReference type="EMBL" id="KZD23294.1"/>
    </source>
</evidence>
<dbReference type="Proteomes" id="UP000076574">
    <property type="component" value="Unassembled WGS sequence"/>
</dbReference>